<organism evidence="2 3">
    <name type="scientific">Ricinus communis</name>
    <name type="common">Castor bean</name>
    <dbReference type="NCBI Taxonomy" id="3988"/>
    <lineage>
        <taxon>Eukaryota</taxon>
        <taxon>Viridiplantae</taxon>
        <taxon>Streptophyta</taxon>
        <taxon>Embryophyta</taxon>
        <taxon>Tracheophyta</taxon>
        <taxon>Spermatophyta</taxon>
        <taxon>Magnoliopsida</taxon>
        <taxon>eudicotyledons</taxon>
        <taxon>Gunneridae</taxon>
        <taxon>Pentapetalae</taxon>
        <taxon>rosids</taxon>
        <taxon>fabids</taxon>
        <taxon>Malpighiales</taxon>
        <taxon>Euphorbiaceae</taxon>
        <taxon>Acalyphoideae</taxon>
        <taxon>Acalypheae</taxon>
        <taxon>Ricinus</taxon>
    </lineage>
</organism>
<dbReference type="Pfam" id="PF10536">
    <property type="entry name" value="PMD"/>
    <property type="match status" value="1"/>
</dbReference>
<sequence length="133" mass="15350">LASTLHSLRVQNDTTMMIALIEWWSDTTHTFQLLFGEMTVTLLDYTTLIGLYCDGDLSFFDYRFCQSTNGLAELLGFMLTNKSQIKVVLTSLRAHWIWRVDTTKQPLSDAKMHQFARSFIAYLLVRTILGDME</sequence>
<protein>
    <recommendedName>
        <fullName evidence="1">Aminotransferase-like plant mobile domain-containing protein</fullName>
    </recommendedName>
</protein>
<dbReference type="PANTHER" id="PTHR46033">
    <property type="entry name" value="PROTEIN MAIN-LIKE 2"/>
    <property type="match status" value="1"/>
</dbReference>
<proteinExistence type="predicted"/>
<dbReference type="InParanoid" id="B9SJV7"/>
<gene>
    <name evidence="2" type="ORF">RCOM_0605420</name>
</gene>
<dbReference type="GO" id="GO:0010073">
    <property type="term" value="P:meristem maintenance"/>
    <property type="evidence" value="ECO:0007669"/>
    <property type="project" value="InterPro"/>
</dbReference>
<feature type="non-terminal residue" evidence="2">
    <location>
        <position position="1"/>
    </location>
</feature>
<evidence type="ECO:0000313" key="2">
    <source>
        <dbReference type="EMBL" id="EEF36113.1"/>
    </source>
</evidence>
<dbReference type="STRING" id="3988.B9SJV7"/>
<accession>B9SJV7</accession>
<dbReference type="PANTHER" id="PTHR46033:SF8">
    <property type="entry name" value="PROTEIN MAINTENANCE OF MERISTEMS-LIKE"/>
    <property type="match status" value="1"/>
</dbReference>
<dbReference type="EMBL" id="EQ973992">
    <property type="protein sequence ID" value="EEF36113.1"/>
    <property type="molecule type" value="Genomic_DNA"/>
</dbReference>
<feature type="domain" description="Aminotransferase-like plant mobile" evidence="1">
    <location>
        <begin position="6"/>
        <end position="131"/>
    </location>
</feature>
<dbReference type="Proteomes" id="UP000008311">
    <property type="component" value="Unassembled WGS sequence"/>
</dbReference>
<dbReference type="InterPro" id="IPR044824">
    <property type="entry name" value="MAIN-like"/>
</dbReference>
<evidence type="ECO:0000259" key="1">
    <source>
        <dbReference type="Pfam" id="PF10536"/>
    </source>
</evidence>
<reference evidence="3" key="1">
    <citation type="journal article" date="2010" name="Nat. Biotechnol.">
        <title>Draft genome sequence of the oilseed species Ricinus communis.</title>
        <authorList>
            <person name="Chan A.P."/>
            <person name="Crabtree J."/>
            <person name="Zhao Q."/>
            <person name="Lorenzi H."/>
            <person name="Orvis J."/>
            <person name="Puiu D."/>
            <person name="Melake-Berhan A."/>
            <person name="Jones K.M."/>
            <person name="Redman J."/>
            <person name="Chen G."/>
            <person name="Cahoon E.B."/>
            <person name="Gedil M."/>
            <person name="Stanke M."/>
            <person name="Haas B.J."/>
            <person name="Wortman J.R."/>
            <person name="Fraser-Liggett C.M."/>
            <person name="Ravel J."/>
            <person name="Rabinowicz P.D."/>
        </authorList>
    </citation>
    <scope>NUCLEOTIDE SEQUENCE [LARGE SCALE GENOMIC DNA]</scope>
    <source>
        <strain evidence="3">cv. Hale</strain>
    </source>
</reference>
<evidence type="ECO:0000313" key="3">
    <source>
        <dbReference type="Proteomes" id="UP000008311"/>
    </source>
</evidence>
<dbReference type="InterPro" id="IPR019557">
    <property type="entry name" value="AminoTfrase-like_pln_mobile"/>
</dbReference>
<dbReference type="AlphaFoldDB" id="B9SJV7"/>
<name>B9SJV7_RICCO</name>
<keyword evidence="3" id="KW-1185">Reference proteome</keyword>